<dbReference type="AlphaFoldDB" id="A0AAN4YZY8"/>
<keyword evidence="3" id="KW-1185">Reference proteome</keyword>
<reference evidence="3" key="1">
    <citation type="submission" date="2022-10" db="EMBL/GenBank/DDBJ databases">
        <title>Genome assembly of Pristionchus species.</title>
        <authorList>
            <person name="Yoshida K."/>
            <person name="Sommer R.J."/>
        </authorList>
    </citation>
    <scope>NUCLEOTIDE SEQUENCE [LARGE SCALE GENOMIC DNA]</scope>
    <source>
        <strain evidence="3">RS5460</strain>
    </source>
</reference>
<proteinExistence type="predicted"/>
<feature type="region of interest" description="Disordered" evidence="1">
    <location>
        <begin position="127"/>
        <end position="167"/>
    </location>
</feature>
<dbReference type="Proteomes" id="UP001328107">
    <property type="component" value="Unassembled WGS sequence"/>
</dbReference>
<gene>
    <name evidence="2" type="ORF">PMAYCL1PPCAC_01531</name>
</gene>
<comment type="caution">
    <text evidence="2">The sequence shown here is derived from an EMBL/GenBank/DDBJ whole genome shotgun (WGS) entry which is preliminary data.</text>
</comment>
<evidence type="ECO:0000256" key="1">
    <source>
        <dbReference type="SAM" id="MobiDB-lite"/>
    </source>
</evidence>
<evidence type="ECO:0000313" key="2">
    <source>
        <dbReference type="EMBL" id="GMR31336.1"/>
    </source>
</evidence>
<accession>A0AAN4YZY8</accession>
<sequence>LKIQLAKHQFTHKENIHQTLDLGERLKGVLAKPTIVKAIVNREKIEATYKPSKVEWIWSKQYFKCTLCGDKKFPTTVSPIGPIRARKFFDNVVTLTEKERERIQFVINNKIRADVCQKHFILSHYSGNAQRTPEEKRSRTELNPTVFSEDDKANEEPFDEPGPSGSR</sequence>
<name>A0AAN4YZY8_9BILA</name>
<feature type="non-terminal residue" evidence="2">
    <location>
        <position position="1"/>
    </location>
</feature>
<protein>
    <submittedName>
        <fullName evidence="2">Uncharacterized protein</fullName>
    </submittedName>
</protein>
<dbReference type="EMBL" id="BTRK01000001">
    <property type="protein sequence ID" value="GMR31336.1"/>
    <property type="molecule type" value="Genomic_DNA"/>
</dbReference>
<evidence type="ECO:0000313" key="3">
    <source>
        <dbReference type="Proteomes" id="UP001328107"/>
    </source>
</evidence>
<organism evidence="2 3">
    <name type="scientific">Pristionchus mayeri</name>
    <dbReference type="NCBI Taxonomy" id="1317129"/>
    <lineage>
        <taxon>Eukaryota</taxon>
        <taxon>Metazoa</taxon>
        <taxon>Ecdysozoa</taxon>
        <taxon>Nematoda</taxon>
        <taxon>Chromadorea</taxon>
        <taxon>Rhabditida</taxon>
        <taxon>Rhabditina</taxon>
        <taxon>Diplogasteromorpha</taxon>
        <taxon>Diplogasteroidea</taxon>
        <taxon>Neodiplogasteridae</taxon>
        <taxon>Pristionchus</taxon>
    </lineage>
</organism>